<evidence type="ECO:0000313" key="5">
    <source>
        <dbReference type="Proteomes" id="UP001174934"/>
    </source>
</evidence>
<proteinExistence type="predicted"/>
<feature type="transmembrane region" description="Helical" evidence="2">
    <location>
        <begin position="73"/>
        <end position="98"/>
    </location>
</feature>
<evidence type="ECO:0000313" key="4">
    <source>
        <dbReference type="EMBL" id="KAK0617877.1"/>
    </source>
</evidence>
<dbReference type="EMBL" id="JAULSR010000005">
    <property type="protein sequence ID" value="KAK0617877.1"/>
    <property type="molecule type" value="Genomic_DNA"/>
</dbReference>
<sequence length="244" mass="27560">MHSLARLRQLSDVLLLALLLAVSFLCLTGSCWCRREEKKTAISARYLESMLHLAILVYPRLRVHRICNQYEVRYFVTVQLISAFWLSKLMLVFEWVGFTLRTSPVSLFLAGSSLVDSERRLAEEAMSPPITTSNLQESMQFASMTCMCLDAANLPYARFSFCRWLGAVVDRQRGNRERGDGWLSERGQKDPVNPFRDKGTPPGHLSPPRCSDPHVANPASSRTKLTKTQKPLSVKKSSTNDVHG</sequence>
<evidence type="ECO:0000256" key="3">
    <source>
        <dbReference type="SAM" id="SignalP"/>
    </source>
</evidence>
<accession>A0AA39WM39</accession>
<dbReference type="AlphaFoldDB" id="A0AA39WM39"/>
<evidence type="ECO:0000256" key="1">
    <source>
        <dbReference type="SAM" id="MobiDB-lite"/>
    </source>
</evidence>
<evidence type="ECO:0000256" key="2">
    <source>
        <dbReference type="SAM" id="Phobius"/>
    </source>
</evidence>
<keyword evidence="2" id="KW-0472">Membrane</keyword>
<comment type="caution">
    <text evidence="4">The sequence shown here is derived from an EMBL/GenBank/DDBJ whole genome shotgun (WGS) entry which is preliminary data.</text>
</comment>
<protein>
    <submittedName>
        <fullName evidence="4">Uncharacterized protein</fullName>
    </submittedName>
</protein>
<feature type="chain" id="PRO_5041321724" evidence="3">
    <location>
        <begin position="34"/>
        <end position="244"/>
    </location>
</feature>
<gene>
    <name evidence="4" type="ORF">B0T17DRAFT_509466</name>
</gene>
<name>A0AA39WM39_9PEZI</name>
<reference evidence="4" key="1">
    <citation type="submission" date="2023-06" db="EMBL/GenBank/DDBJ databases">
        <title>Genome-scale phylogeny and comparative genomics of the fungal order Sordariales.</title>
        <authorList>
            <consortium name="Lawrence Berkeley National Laboratory"/>
            <person name="Hensen N."/>
            <person name="Bonometti L."/>
            <person name="Westerberg I."/>
            <person name="Brannstrom I.O."/>
            <person name="Guillou S."/>
            <person name="Cros-Aarteil S."/>
            <person name="Calhoun S."/>
            <person name="Haridas S."/>
            <person name="Kuo A."/>
            <person name="Mondo S."/>
            <person name="Pangilinan J."/>
            <person name="Riley R."/>
            <person name="LaButti K."/>
            <person name="Andreopoulos B."/>
            <person name="Lipzen A."/>
            <person name="Chen C."/>
            <person name="Yanf M."/>
            <person name="Daum C."/>
            <person name="Ng V."/>
            <person name="Clum A."/>
            <person name="Steindorff A."/>
            <person name="Ohm R."/>
            <person name="Martin F."/>
            <person name="Silar P."/>
            <person name="Natvig D."/>
            <person name="Lalanne C."/>
            <person name="Gautier V."/>
            <person name="Ament-velasquez S.L."/>
            <person name="Kruys A."/>
            <person name="Hutchinson M.I."/>
            <person name="Powell A.J."/>
            <person name="Barry K."/>
            <person name="Miller A.N."/>
            <person name="Grigoriev I.V."/>
            <person name="Debuchy R."/>
            <person name="Gladieux P."/>
            <person name="Thoren M.H."/>
            <person name="Johannesson H."/>
        </authorList>
    </citation>
    <scope>NUCLEOTIDE SEQUENCE</scope>
    <source>
        <strain evidence="4">SMH3391-2</strain>
    </source>
</reference>
<dbReference type="PROSITE" id="PS51257">
    <property type="entry name" value="PROKAR_LIPOPROTEIN"/>
    <property type="match status" value="1"/>
</dbReference>
<feature type="signal peptide" evidence="3">
    <location>
        <begin position="1"/>
        <end position="33"/>
    </location>
</feature>
<feature type="compositionally biased region" description="Polar residues" evidence="1">
    <location>
        <begin position="218"/>
        <end position="244"/>
    </location>
</feature>
<keyword evidence="2" id="KW-0812">Transmembrane</keyword>
<organism evidence="4 5">
    <name type="scientific">Bombardia bombarda</name>
    <dbReference type="NCBI Taxonomy" id="252184"/>
    <lineage>
        <taxon>Eukaryota</taxon>
        <taxon>Fungi</taxon>
        <taxon>Dikarya</taxon>
        <taxon>Ascomycota</taxon>
        <taxon>Pezizomycotina</taxon>
        <taxon>Sordariomycetes</taxon>
        <taxon>Sordariomycetidae</taxon>
        <taxon>Sordariales</taxon>
        <taxon>Lasiosphaeriaceae</taxon>
        <taxon>Bombardia</taxon>
    </lineage>
</organism>
<dbReference type="Proteomes" id="UP001174934">
    <property type="component" value="Unassembled WGS sequence"/>
</dbReference>
<keyword evidence="3" id="KW-0732">Signal</keyword>
<keyword evidence="2" id="KW-1133">Transmembrane helix</keyword>
<keyword evidence="5" id="KW-1185">Reference proteome</keyword>
<feature type="region of interest" description="Disordered" evidence="1">
    <location>
        <begin position="175"/>
        <end position="244"/>
    </location>
</feature>